<dbReference type="EMBL" id="CADEPI010000001">
    <property type="protein sequence ID" value="CAB3359267.1"/>
    <property type="molecule type" value="Genomic_DNA"/>
</dbReference>
<evidence type="ECO:0000256" key="3">
    <source>
        <dbReference type="ARBA" id="ARBA00009806"/>
    </source>
</evidence>
<gene>
    <name evidence="13" type="ORF">CLODIP_2_CD05170</name>
</gene>
<dbReference type="Pfam" id="PF05644">
    <property type="entry name" value="Miff"/>
    <property type="match status" value="2"/>
</dbReference>
<evidence type="ECO:0000313" key="13">
    <source>
        <dbReference type="EMBL" id="CAB3359267.1"/>
    </source>
</evidence>
<dbReference type="PANTHER" id="PTHR16501:SF6">
    <property type="entry name" value="TRANSPORT AND GOLGI ORGANIZATION PROTEIN 11"/>
    <property type="match status" value="1"/>
</dbReference>
<keyword evidence="9 11" id="KW-0472">Membrane</keyword>
<keyword evidence="4 11" id="KW-0812">Transmembrane</keyword>
<protein>
    <recommendedName>
        <fullName evidence="12">Mff-like domain-containing protein</fullName>
    </recommendedName>
</protein>
<keyword evidence="8" id="KW-0496">Mitochondrion</keyword>
<dbReference type="AlphaFoldDB" id="A0A8S1BWJ5"/>
<evidence type="ECO:0000256" key="4">
    <source>
        <dbReference type="ARBA" id="ARBA00022692"/>
    </source>
</evidence>
<keyword evidence="7" id="KW-0175">Coiled coil</keyword>
<comment type="subcellular location">
    <subcellularLocation>
        <location evidence="1">Mitochondrion outer membrane</location>
        <topology evidence="1">Single-pass type IV membrane protein</topology>
    </subcellularLocation>
    <subcellularLocation>
        <location evidence="2">Peroxisome</location>
    </subcellularLocation>
</comment>
<name>A0A8S1BWJ5_9INSE</name>
<keyword evidence="6 11" id="KW-1133">Transmembrane helix</keyword>
<evidence type="ECO:0000256" key="5">
    <source>
        <dbReference type="ARBA" id="ARBA00022787"/>
    </source>
</evidence>
<evidence type="ECO:0000256" key="1">
    <source>
        <dbReference type="ARBA" id="ARBA00004200"/>
    </source>
</evidence>
<keyword evidence="10" id="KW-0576">Peroxisome</keyword>
<dbReference type="GO" id="GO:0005741">
    <property type="term" value="C:mitochondrial outer membrane"/>
    <property type="evidence" value="ECO:0007669"/>
    <property type="project" value="UniProtKB-SubCell"/>
</dbReference>
<dbReference type="OrthoDB" id="5986838at2759"/>
<accession>A0A8S1BWJ5</accession>
<evidence type="ECO:0000256" key="6">
    <source>
        <dbReference type="ARBA" id="ARBA00022989"/>
    </source>
</evidence>
<comment type="similarity">
    <text evidence="3">Belongs to the Tango11 family.</text>
</comment>
<dbReference type="GO" id="GO:0005777">
    <property type="term" value="C:peroxisome"/>
    <property type="evidence" value="ECO:0007669"/>
    <property type="project" value="UniProtKB-SubCell"/>
</dbReference>
<feature type="transmembrane region" description="Helical" evidence="11">
    <location>
        <begin position="224"/>
        <end position="242"/>
    </location>
</feature>
<keyword evidence="5" id="KW-1000">Mitochondrion outer membrane</keyword>
<organism evidence="13 14">
    <name type="scientific">Cloeon dipterum</name>
    <dbReference type="NCBI Taxonomy" id="197152"/>
    <lineage>
        <taxon>Eukaryota</taxon>
        <taxon>Metazoa</taxon>
        <taxon>Ecdysozoa</taxon>
        <taxon>Arthropoda</taxon>
        <taxon>Hexapoda</taxon>
        <taxon>Insecta</taxon>
        <taxon>Pterygota</taxon>
        <taxon>Palaeoptera</taxon>
        <taxon>Ephemeroptera</taxon>
        <taxon>Pisciforma</taxon>
        <taxon>Baetidae</taxon>
        <taxon>Cloeon</taxon>
    </lineage>
</organism>
<dbReference type="PANTHER" id="PTHR16501">
    <property type="entry name" value="TRANSPORT AND GOLGI ORGANIZATION PROTEIN 11"/>
    <property type="match status" value="1"/>
</dbReference>
<sequence>MNMKNLVFSNIYFSNRMSNMSSPSRRSVDNDPFFETDFTADISHKMRVPKHITASGDATDERHDHWHRTDVHEKFEMYVPDRILVVGQEQHVGTKAPPRELQLENAVMPPDPGFIRVQTPPRVISLDEHFIPAADEPTFNHQNEFKNSPPTLNGFVSRNDYKKKMEISVRETTPPNGTVDISMNMTGLTPAEEVLHLRRQVVKLSRRVMAVELDLQQQQQRQQILLGLGIAYFLVKSIVWITRSS</sequence>
<dbReference type="Proteomes" id="UP000494165">
    <property type="component" value="Unassembled WGS sequence"/>
</dbReference>
<feature type="domain" description="Mff-like" evidence="12">
    <location>
        <begin position="29"/>
        <end position="142"/>
    </location>
</feature>
<comment type="caution">
    <text evidence="13">The sequence shown here is derived from an EMBL/GenBank/DDBJ whole genome shotgun (WGS) entry which is preliminary data.</text>
</comment>
<evidence type="ECO:0000259" key="12">
    <source>
        <dbReference type="Pfam" id="PF05644"/>
    </source>
</evidence>
<dbReference type="InterPro" id="IPR008518">
    <property type="entry name" value="Mff/Tango-11"/>
</dbReference>
<evidence type="ECO:0000313" key="14">
    <source>
        <dbReference type="Proteomes" id="UP000494165"/>
    </source>
</evidence>
<evidence type="ECO:0000256" key="2">
    <source>
        <dbReference type="ARBA" id="ARBA00004275"/>
    </source>
</evidence>
<evidence type="ECO:0000256" key="8">
    <source>
        <dbReference type="ARBA" id="ARBA00023128"/>
    </source>
</evidence>
<dbReference type="InterPro" id="IPR039433">
    <property type="entry name" value="Mff-like_dom"/>
</dbReference>
<reference evidence="13 14" key="1">
    <citation type="submission" date="2020-04" db="EMBL/GenBank/DDBJ databases">
        <authorList>
            <person name="Alioto T."/>
            <person name="Alioto T."/>
            <person name="Gomez Garrido J."/>
        </authorList>
    </citation>
    <scope>NUCLEOTIDE SEQUENCE [LARGE SCALE GENOMIC DNA]</scope>
</reference>
<proteinExistence type="inferred from homology"/>
<keyword evidence="14" id="KW-1185">Reference proteome</keyword>
<feature type="domain" description="Mff-like" evidence="12">
    <location>
        <begin position="168"/>
        <end position="243"/>
    </location>
</feature>
<evidence type="ECO:0000256" key="9">
    <source>
        <dbReference type="ARBA" id="ARBA00023136"/>
    </source>
</evidence>
<evidence type="ECO:0000256" key="7">
    <source>
        <dbReference type="ARBA" id="ARBA00023054"/>
    </source>
</evidence>
<evidence type="ECO:0000256" key="11">
    <source>
        <dbReference type="SAM" id="Phobius"/>
    </source>
</evidence>
<evidence type="ECO:0000256" key="10">
    <source>
        <dbReference type="ARBA" id="ARBA00023140"/>
    </source>
</evidence>